<feature type="compositionally biased region" description="Low complexity" evidence="1">
    <location>
        <begin position="417"/>
        <end position="428"/>
    </location>
</feature>
<evidence type="ECO:0000313" key="3">
    <source>
        <dbReference type="EMBL" id="OEU13105.1"/>
    </source>
</evidence>
<dbReference type="InParanoid" id="A0A1E7F532"/>
<evidence type="ECO:0000313" key="4">
    <source>
        <dbReference type="Proteomes" id="UP000095751"/>
    </source>
</evidence>
<dbReference type="OrthoDB" id="5287072at2759"/>
<reference evidence="3 4" key="1">
    <citation type="submission" date="2016-09" db="EMBL/GenBank/DDBJ databases">
        <title>Extensive genetic diversity and differential bi-allelic expression allows diatom success in the polar Southern Ocean.</title>
        <authorList>
            <consortium name="DOE Joint Genome Institute"/>
            <person name="Mock T."/>
            <person name="Otillar R.P."/>
            <person name="Strauss J."/>
            <person name="Dupont C."/>
            <person name="Frickenhaus S."/>
            <person name="Maumus F."/>
            <person name="Mcmullan M."/>
            <person name="Sanges R."/>
            <person name="Schmutz J."/>
            <person name="Toseland A."/>
            <person name="Valas R."/>
            <person name="Veluchamy A."/>
            <person name="Ward B.J."/>
            <person name="Allen A."/>
            <person name="Barry K."/>
            <person name="Falciatore A."/>
            <person name="Ferrante M."/>
            <person name="Fortunato A.E."/>
            <person name="Gloeckner G."/>
            <person name="Gruber A."/>
            <person name="Hipkin R."/>
            <person name="Janech M."/>
            <person name="Kroth P."/>
            <person name="Leese F."/>
            <person name="Lindquist E."/>
            <person name="Lyon B.R."/>
            <person name="Martin J."/>
            <person name="Mayer C."/>
            <person name="Parker M."/>
            <person name="Quesneville H."/>
            <person name="Raymond J."/>
            <person name="Uhlig C."/>
            <person name="Valentin K.U."/>
            <person name="Worden A.Z."/>
            <person name="Armbrust E.V."/>
            <person name="Bowler C."/>
            <person name="Green B."/>
            <person name="Moulton V."/>
            <person name="Van Oosterhout C."/>
            <person name="Grigoriev I."/>
        </authorList>
    </citation>
    <scope>NUCLEOTIDE SEQUENCE [LARGE SCALE GENOMIC DNA]</scope>
    <source>
        <strain evidence="3 4">CCMP1102</strain>
    </source>
</reference>
<organism evidence="3 4">
    <name type="scientific">Fragilariopsis cylindrus CCMP1102</name>
    <dbReference type="NCBI Taxonomy" id="635003"/>
    <lineage>
        <taxon>Eukaryota</taxon>
        <taxon>Sar</taxon>
        <taxon>Stramenopiles</taxon>
        <taxon>Ochrophyta</taxon>
        <taxon>Bacillariophyta</taxon>
        <taxon>Bacillariophyceae</taxon>
        <taxon>Bacillariophycidae</taxon>
        <taxon>Bacillariales</taxon>
        <taxon>Bacillariaceae</taxon>
        <taxon>Fragilariopsis</taxon>
    </lineage>
</organism>
<protein>
    <recommendedName>
        <fullName evidence="2">N,N-dimethylformamidase beta subunit-like C-terminal domain-containing protein</fullName>
    </recommendedName>
</protein>
<feature type="region of interest" description="Disordered" evidence="1">
    <location>
        <begin position="164"/>
        <end position="196"/>
    </location>
</feature>
<dbReference type="Pfam" id="PF20254">
    <property type="entry name" value="DMFA2_C"/>
    <property type="match status" value="1"/>
</dbReference>
<dbReference type="AlphaFoldDB" id="A0A1E7F532"/>
<evidence type="ECO:0000256" key="1">
    <source>
        <dbReference type="SAM" id="MobiDB-lite"/>
    </source>
</evidence>
<gene>
    <name evidence="3" type="ORF">FRACYDRAFT_243655</name>
</gene>
<proteinExistence type="predicted"/>
<dbReference type="Proteomes" id="UP000095751">
    <property type="component" value="Unassembled WGS sequence"/>
</dbReference>
<dbReference type="InterPro" id="IPR046540">
    <property type="entry name" value="DMFA2_C"/>
</dbReference>
<sequence length="657" mass="73678">MGGRLNGRIEDPVIRITEKDADKKEFILASWDTSFYSSKEDPWTIPCNDGAIIMEFIENKNKNVASLILFNHPTRGVKGRRWDGTEFCWKHCPKHYGAIHFHDDDVYDFKWISNMEWRVPTGIPSGIYIMRFVTTNDDDDDDDCPAQQHEEALPLFICAPKKKKGDDDFDSSSSDIQQPPVKLMKTNGESKPSTTTCSEIKKNKLVVLIPTFTYVMYGNHNRPDFEIDPWLARNRNSPGSYPYNPALFPAYGHSSYDFHSDQTGINFASHLRPLFNLRPGYITFSRFGGPGGGSKDDNDDNSNNNNNTTTQENSNSTVSSTSFCSGLRHFPADSHIICWLHHFGFEFDVITDHELHREGPAALSQYSTLLTSTHPEYHTLQSLDTLQKFRDVQGGNLVYLGGNGFYWKIGASSSITPTPTSSSSSSSSNIPQEEEFNNNNNNDDCKLLEIRRCEGGVRTYATEPGEYYNFLDGGMYGGLLRNSDRSPSKLVGISFAAQGSFIGKPYQRTCYDRPDITDWVFKGISDKETKVLGNFGFSGDGAAGYELDAIVPTDEFFRDGNIVILAQAHVKADKRYALVPEEVLTPWTNLAGTTNEEAKRADMIYFRVPKSGAQIFSVGSITFCGCLPYNNFENNISHLMKNVVDHFLEAGNESKQS</sequence>
<feature type="compositionally biased region" description="Polar residues" evidence="1">
    <location>
        <begin position="187"/>
        <end position="196"/>
    </location>
</feature>
<feature type="domain" description="N,N-dimethylformamidase beta subunit-like C-terminal" evidence="2">
    <location>
        <begin position="74"/>
        <end position="631"/>
    </location>
</feature>
<feature type="region of interest" description="Disordered" evidence="1">
    <location>
        <begin position="417"/>
        <end position="441"/>
    </location>
</feature>
<feature type="compositionally biased region" description="Low complexity" evidence="1">
    <location>
        <begin position="301"/>
        <end position="318"/>
    </location>
</feature>
<name>A0A1E7F532_9STRA</name>
<dbReference type="KEGG" id="fcy:FRACYDRAFT_243655"/>
<keyword evidence="4" id="KW-1185">Reference proteome</keyword>
<dbReference type="EMBL" id="KV784363">
    <property type="protein sequence ID" value="OEU13105.1"/>
    <property type="molecule type" value="Genomic_DNA"/>
</dbReference>
<feature type="region of interest" description="Disordered" evidence="1">
    <location>
        <begin position="288"/>
        <end position="318"/>
    </location>
</feature>
<accession>A0A1E7F532</accession>
<evidence type="ECO:0000259" key="2">
    <source>
        <dbReference type="Pfam" id="PF20254"/>
    </source>
</evidence>